<evidence type="ECO:0000256" key="1">
    <source>
        <dbReference type="SAM" id="Phobius"/>
    </source>
</evidence>
<evidence type="ECO:0000313" key="4">
    <source>
        <dbReference type="WBParaSite" id="BPAG_0000628401-mRNA-1"/>
    </source>
</evidence>
<reference evidence="4" key="1">
    <citation type="submission" date="2017-02" db="UniProtKB">
        <authorList>
            <consortium name="WormBaseParasite"/>
        </authorList>
    </citation>
    <scope>IDENTIFICATION</scope>
</reference>
<dbReference type="Proteomes" id="UP000278627">
    <property type="component" value="Unassembled WGS sequence"/>
</dbReference>
<protein>
    <submittedName>
        <fullName evidence="2 4">Uncharacterized protein</fullName>
    </submittedName>
</protein>
<dbReference type="AlphaFoldDB" id="A0A0N4TDJ6"/>
<keyword evidence="1" id="KW-0812">Transmembrane</keyword>
<keyword evidence="1" id="KW-0472">Membrane</keyword>
<dbReference type="STRING" id="6280.A0A0N4TDJ6"/>
<dbReference type="EMBL" id="UZAD01005432">
    <property type="protein sequence ID" value="VDN87433.1"/>
    <property type="molecule type" value="Genomic_DNA"/>
</dbReference>
<keyword evidence="1" id="KW-1133">Transmembrane helix</keyword>
<proteinExistence type="predicted"/>
<accession>A0A0N4TDJ6</accession>
<evidence type="ECO:0000313" key="2">
    <source>
        <dbReference type="EMBL" id="VDN87433.1"/>
    </source>
</evidence>
<sequence length="118" mass="13614">MHRPCTIRQLTPDEPSTSTSYGFNDFRNRFPDLCESSTKRQENVEKNVMGNHILTSISNPCLSTTNDGPTQILPFLYLGSQQDAMDSSLLSVIFITLSVINIFAHFFFISYFFFFYYK</sequence>
<dbReference type="WBParaSite" id="BPAG_0000628401-mRNA-1">
    <property type="protein sequence ID" value="BPAG_0000628401-mRNA-1"/>
    <property type="gene ID" value="BPAG_0000628401"/>
</dbReference>
<evidence type="ECO:0000313" key="3">
    <source>
        <dbReference type="Proteomes" id="UP000278627"/>
    </source>
</evidence>
<keyword evidence="3" id="KW-1185">Reference proteome</keyword>
<reference evidence="2 3" key="2">
    <citation type="submission" date="2018-11" db="EMBL/GenBank/DDBJ databases">
        <authorList>
            <consortium name="Pathogen Informatics"/>
        </authorList>
    </citation>
    <scope>NUCLEOTIDE SEQUENCE [LARGE SCALE GENOMIC DNA]</scope>
</reference>
<organism evidence="4">
    <name type="scientific">Brugia pahangi</name>
    <name type="common">Filarial nematode worm</name>
    <dbReference type="NCBI Taxonomy" id="6280"/>
    <lineage>
        <taxon>Eukaryota</taxon>
        <taxon>Metazoa</taxon>
        <taxon>Ecdysozoa</taxon>
        <taxon>Nematoda</taxon>
        <taxon>Chromadorea</taxon>
        <taxon>Rhabditida</taxon>
        <taxon>Spirurina</taxon>
        <taxon>Spiruromorpha</taxon>
        <taxon>Filarioidea</taxon>
        <taxon>Onchocercidae</taxon>
        <taxon>Brugia</taxon>
    </lineage>
</organism>
<feature type="transmembrane region" description="Helical" evidence="1">
    <location>
        <begin position="89"/>
        <end position="117"/>
    </location>
</feature>
<gene>
    <name evidence="2" type="ORF">BPAG_LOCUS6247</name>
</gene>
<name>A0A0N4TDJ6_BRUPA</name>